<feature type="compositionally biased region" description="Polar residues" evidence="1">
    <location>
        <begin position="86"/>
        <end position="102"/>
    </location>
</feature>
<dbReference type="EMBL" id="HE575324">
    <property type="protein sequence ID" value="CCC95289.1"/>
    <property type="molecule type" value="Genomic_DNA"/>
</dbReference>
<proteinExistence type="predicted"/>
<sequence length="314" mass="34806">MNGGVTYVPMSPGHQSMGTMMCESFGTVAQSQTTATVHSPLTYIPVSMPMSGTLGGGVASPCTPVTGLFSSDLAVKRSPPSYESYRPTQTKRQCAPTRQRSGTNVHGSLQGVCSYYSYNISAALKQYEQMGDVAENPDEQLLPVFFQMFPCELRSRTIVVLNRVVQATCGPDVAVVVSIESRSETSFVALVHTRNVWLLIHRLRCRVLMDRHGFWHAEDFSQYLRLKEYCEGVRRLPQQTRHLRTDGLPCMPLVVELARGIMVPPPNPPLDPPSFDQLVPITTVERRVRGTTTGGEAEAFDKNQQGHEDVMFSH</sequence>
<feature type="region of interest" description="Disordered" evidence="1">
    <location>
        <begin position="79"/>
        <end position="102"/>
    </location>
</feature>
<evidence type="ECO:0000313" key="2">
    <source>
        <dbReference type="EMBL" id="CCC95289.1"/>
    </source>
</evidence>
<feature type="region of interest" description="Disordered" evidence="1">
    <location>
        <begin position="290"/>
        <end position="314"/>
    </location>
</feature>
<name>G0V0W8_TRYCI</name>
<dbReference type="VEuPathDB" id="TriTrypDB:TcIL3000.11.7190"/>
<feature type="compositionally biased region" description="Basic and acidic residues" evidence="1">
    <location>
        <begin position="299"/>
        <end position="314"/>
    </location>
</feature>
<reference evidence="2" key="1">
    <citation type="journal article" date="2012" name="Proc. Natl. Acad. Sci. U.S.A.">
        <title>Antigenic diversity is generated by distinct evolutionary mechanisms in African trypanosome species.</title>
        <authorList>
            <person name="Jackson A.P."/>
            <person name="Berry A."/>
            <person name="Aslett M."/>
            <person name="Allison H.C."/>
            <person name="Burton P."/>
            <person name="Vavrova-Anderson J."/>
            <person name="Brown R."/>
            <person name="Browne H."/>
            <person name="Corton N."/>
            <person name="Hauser H."/>
            <person name="Gamble J."/>
            <person name="Gilderthorp R."/>
            <person name="Marcello L."/>
            <person name="McQuillan J."/>
            <person name="Otto T.D."/>
            <person name="Quail M.A."/>
            <person name="Sanders M.J."/>
            <person name="van Tonder A."/>
            <person name="Ginger M.L."/>
            <person name="Field M.C."/>
            <person name="Barry J.D."/>
            <person name="Hertz-Fowler C."/>
            <person name="Berriman M."/>
        </authorList>
    </citation>
    <scope>NUCLEOTIDE SEQUENCE</scope>
    <source>
        <strain evidence="2">IL3000</strain>
    </source>
</reference>
<evidence type="ECO:0000256" key="1">
    <source>
        <dbReference type="SAM" id="MobiDB-lite"/>
    </source>
</evidence>
<accession>G0V0W8</accession>
<organism evidence="2">
    <name type="scientific">Trypanosoma congolense (strain IL3000)</name>
    <dbReference type="NCBI Taxonomy" id="1068625"/>
    <lineage>
        <taxon>Eukaryota</taxon>
        <taxon>Discoba</taxon>
        <taxon>Euglenozoa</taxon>
        <taxon>Kinetoplastea</taxon>
        <taxon>Metakinetoplastina</taxon>
        <taxon>Trypanosomatida</taxon>
        <taxon>Trypanosomatidae</taxon>
        <taxon>Trypanosoma</taxon>
        <taxon>Nannomonas</taxon>
    </lineage>
</organism>
<protein>
    <submittedName>
        <fullName evidence="2">Uncharacterized protein TCIL3000_11_7190</fullName>
    </submittedName>
</protein>
<gene>
    <name evidence="2" type="ORF">TCIL3000_11_7190</name>
</gene>
<dbReference type="AlphaFoldDB" id="G0V0W8"/>